<dbReference type="InterPro" id="IPR001810">
    <property type="entry name" value="F-box_dom"/>
</dbReference>
<accession>A0AAD7HWN0</accession>
<evidence type="ECO:0000259" key="2">
    <source>
        <dbReference type="Pfam" id="PF12937"/>
    </source>
</evidence>
<gene>
    <name evidence="3" type="ORF">DFH07DRAFT_945486</name>
</gene>
<evidence type="ECO:0000256" key="1">
    <source>
        <dbReference type="SAM" id="MobiDB-lite"/>
    </source>
</evidence>
<dbReference type="Pfam" id="PF12937">
    <property type="entry name" value="F-box-like"/>
    <property type="match status" value="1"/>
</dbReference>
<feature type="region of interest" description="Disordered" evidence="1">
    <location>
        <begin position="546"/>
        <end position="592"/>
    </location>
</feature>
<dbReference type="Gene3D" id="3.80.10.10">
    <property type="entry name" value="Ribonuclease Inhibitor"/>
    <property type="match status" value="1"/>
</dbReference>
<keyword evidence="4" id="KW-1185">Reference proteome</keyword>
<dbReference type="AlphaFoldDB" id="A0AAD7HWN0"/>
<dbReference type="PANTHER" id="PTHR35043">
    <property type="entry name" value="TRANSCRIPTION FACTOR DOMAIN-CONTAINING PROTEIN"/>
    <property type="match status" value="1"/>
</dbReference>
<proteinExistence type="predicted"/>
<feature type="domain" description="F-box" evidence="2">
    <location>
        <begin position="8"/>
        <end position="71"/>
    </location>
</feature>
<evidence type="ECO:0000313" key="3">
    <source>
        <dbReference type="EMBL" id="KAJ7730098.1"/>
    </source>
</evidence>
<dbReference type="EMBL" id="JARJLG010000193">
    <property type="protein sequence ID" value="KAJ7730098.1"/>
    <property type="molecule type" value="Genomic_DNA"/>
</dbReference>
<protein>
    <recommendedName>
        <fullName evidence="2">F-box domain-containing protein</fullName>
    </recommendedName>
</protein>
<dbReference type="Proteomes" id="UP001215280">
    <property type="component" value="Unassembled WGS sequence"/>
</dbReference>
<dbReference type="InterPro" id="IPR032675">
    <property type="entry name" value="LRR_dom_sf"/>
</dbReference>
<dbReference type="Gene3D" id="1.20.1280.50">
    <property type="match status" value="1"/>
</dbReference>
<dbReference type="PANTHER" id="PTHR35043:SF7">
    <property type="entry name" value="TRANSCRIPTION FACTOR DOMAIN-CONTAINING PROTEIN"/>
    <property type="match status" value="1"/>
</dbReference>
<reference evidence="3" key="1">
    <citation type="submission" date="2023-03" db="EMBL/GenBank/DDBJ databases">
        <title>Massive genome expansion in bonnet fungi (Mycena s.s.) driven by repeated elements and novel gene families across ecological guilds.</title>
        <authorList>
            <consortium name="Lawrence Berkeley National Laboratory"/>
            <person name="Harder C.B."/>
            <person name="Miyauchi S."/>
            <person name="Viragh M."/>
            <person name="Kuo A."/>
            <person name="Thoen E."/>
            <person name="Andreopoulos B."/>
            <person name="Lu D."/>
            <person name="Skrede I."/>
            <person name="Drula E."/>
            <person name="Henrissat B."/>
            <person name="Morin E."/>
            <person name="Kohler A."/>
            <person name="Barry K."/>
            <person name="LaButti K."/>
            <person name="Morin E."/>
            <person name="Salamov A."/>
            <person name="Lipzen A."/>
            <person name="Mereny Z."/>
            <person name="Hegedus B."/>
            <person name="Baldrian P."/>
            <person name="Stursova M."/>
            <person name="Weitz H."/>
            <person name="Taylor A."/>
            <person name="Grigoriev I.V."/>
            <person name="Nagy L.G."/>
            <person name="Martin F."/>
            <person name="Kauserud H."/>
        </authorList>
    </citation>
    <scope>NUCLEOTIDE SEQUENCE</scope>
    <source>
        <strain evidence="3">CBHHK188m</strain>
    </source>
</reference>
<comment type="caution">
    <text evidence="3">The sequence shown here is derived from an EMBL/GenBank/DDBJ whole genome shotgun (WGS) entry which is preliminary data.</text>
</comment>
<dbReference type="SUPFAM" id="SSF52047">
    <property type="entry name" value="RNI-like"/>
    <property type="match status" value="1"/>
</dbReference>
<sequence length="592" mass="66525">MFSPGRLLPTELLAEIFDMCSPPGTNEISVATNSKQELERLAKKYLLQLSQVCSRWHGVAIGTPMLWSTIVADTDLWSAINHPPEILLGLVGSSIRRSGTHPIRIQVSITDDSPECQYLLEMLSRHASRWRHLYFWNRLMSLQSIAAAKGRLPLLETLHVWNHGPDLGIFKHAPRLTDITVVGPANKIPTFPWTQIQTFSYVGNRFGDLAEELTLLRPLRSHARCNLSLDTRNVALPIELPAIHSRVRALSVSFFVQVDQNHTTAVMGAIFGSLTLTRLETLELFGRSDEAPLPWHNRAFMSFASRSTLQATLTRLKIRAMVQDDEFLECLSALPLLEHLDIMDLDDEDHALITDELLGGLAWSPDPTCIIPQLASLSMTSAIQFTEDTFLEFVASRLACPRPNGVPFEIKAYWLEDSGRELEDEFFERVRELEARGNFVFSSAFASMIHHALSKGVALAQGLWFVTQCLARVSQRLPITHLEVSTLAFAVTNVFIWSMWWYKALDVQRLIPVGPELHEASPEDVPPLPGERWYLGFTGGIILSRQPQYPDSGPCKKTIRKRTPSRPPPSSPRVLFSAPSTVRPGMQPSFNR</sequence>
<evidence type="ECO:0000313" key="4">
    <source>
        <dbReference type="Proteomes" id="UP001215280"/>
    </source>
</evidence>
<organism evidence="3 4">
    <name type="scientific">Mycena maculata</name>
    <dbReference type="NCBI Taxonomy" id="230809"/>
    <lineage>
        <taxon>Eukaryota</taxon>
        <taxon>Fungi</taxon>
        <taxon>Dikarya</taxon>
        <taxon>Basidiomycota</taxon>
        <taxon>Agaricomycotina</taxon>
        <taxon>Agaricomycetes</taxon>
        <taxon>Agaricomycetidae</taxon>
        <taxon>Agaricales</taxon>
        <taxon>Marasmiineae</taxon>
        <taxon>Mycenaceae</taxon>
        <taxon>Mycena</taxon>
    </lineage>
</organism>
<name>A0AAD7HWN0_9AGAR</name>